<feature type="chain" id="PRO_5039013841" evidence="3">
    <location>
        <begin position="18"/>
        <end position="462"/>
    </location>
</feature>
<protein>
    <submittedName>
        <fullName evidence="5">Ca-activated chloride channel family protein</fullName>
    </submittedName>
</protein>
<dbReference type="STRING" id="361279.SAMN05421663_10234"/>
<dbReference type="PROSITE" id="PS50234">
    <property type="entry name" value="VWFA"/>
    <property type="match status" value="1"/>
</dbReference>
<keyword evidence="6" id="KW-1185">Reference proteome</keyword>
<keyword evidence="1" id="KW-0175">Coiled coil</keyword>
<evidence type="ECO:0000313" key="5">
    <source>
        <dbReference type="EMBL" id="SDC30999.1"/>
    </source>
</evidence>
<feature type="domain" description="VWFA" evidence="4">
    <location>
        <begin position="158"/>
        <end position="348"/>
    </location>
</feature>
<reference evidence="6" key="1">
    <citation type="submission" date="2016-10" db="EMBL/GenBank/DDBJ databases">
        <authorList>
            <person name="Varghese N."/>
            <person name="Submissions S."/>
        </authorList>
    </citation>
    <scope>NUCLEOTIDE SEQUENCE [LARGE SCALE GENOMIC DNA]</scope>
    <source>
        <strain evidence="6">DSM 21620</strain>
    </source>
</reference>
<evidence type="ECO:0000256" key="2">
    <source>
        <dbReference type="SAM" id="MobiDB-lite"/>
    </source>
</evidence>
<evidence type="ECO:0000256" key="3">
    <source>
        <dbReference type="SAM" id="SignalP"/>
    </source>
</evidence>
<accession>A0A1G6KIU5</accession>
<sequence length="462" mass="50228">MKNTSIFLLLVSLILLAACSPNSVVDKESDAKEATEEADGTADRSTIQNVSTEGSLLTLKEQQGGKEAADISKEAETEGTEGNVSDEIVDRALPSLREAVEADDNPETLHKALIAILGSPHYGETIQEAEDLEPSFEDPYLPQPKADQDADAVSEAENAIILLDASSSMLLDVDGRQKMKVAKDAVKRFAKTLGSSSDISLFVYGHEGSESDADKNVSCSGIEEIYASGAYDNQKFSEAADLVEAKGWTPLAGAIEAAAEKSSSLEGKTAIYIVSDGKDTCGGDPVKAAEQAASDESGIVNVIGFDVDEESESQLADVAEAGRGEYFAADSAEDLQTTMEYEWLPSDLDLAWAPVNLPPNPWEVVDEYERQREVLDKVGNVMNSEEERYEAALSRLVEEQIITEEKKETVSQLIQERFAAAKEELSNLEKEKIDIVNERDEEIRAEVKAWVEEMKKLKEKAS</sequence>
<dbReference type="SUPFAM" id="SSF53300">
    <property type="entry name" value="vWA-like"/>
    <property type="match status" value="1"/>
</dbReference>
<feature type="compositionally biased region" description="Polar residues" evidence="2">
    <location>
        <begin position="43"/>
        <end position="55"/>
    </location>
</feature>
<evidence type="ECO:0000256" key="1">
    <source>
        <dbReference type="SAM" id="Coils"/>
    </source>
</evidence>
<organism evidence="5 6">
    <name type="scientific">Terribacillus halophilus</name>
    <dbReference type="NCBI Taxonomy" id="361279"/>
    <lineage>
        <taxon>Bacteria</taxon>
        <taxon>Bacillati</taxon>
        <taxon>Bacillota</taxon>
        <taxon>Bacilli</taxon>
        <taxon>Bacillales</taxon>
        <taxon>Bacillaceae</taxon>
        <taxon>Terribacillus</taxon>
    </lineage>
</organism>
<gene>
    <name evidence="5" type="ORF">SAMN05421663_10234</name>
</gene>
<feature type="compositionally biased region" description="Basic and acidic residues" evidence="2">
    <location>
        <begin position="25"/>
        <end position="35"/>
    </location>
</feature>
<dbReference type="OrthoDB" id="9783818at2"/>
<keyword evidence="3" id="KW-0732">Signal</keyword>
<dbReference type="SMART" id="SM00327">
    <property type="entry name" value="VWA"/>
    <property type="match status" value="1"/>
</dbReference>
<dbReference type="RefSeq" id="WP_093725906.1">
    <property type="nucleotide sequence ID" value="NZ_FMZB01000002.1"/>
</dbReference>
<name>A0A1G6KIU5_9BACI</name>
<dbReference type="Gene3D" id="3.40.50.410">
    <property type="entry name" value="von Willebrand factor, type A domain"/>
    <property type="match status" value="1"/>
</dbReference>
<feature type="signal peptide" evidence="3">
    <location>
        <begin position="1"/>
        <end position="17"/>
    </location>
</feature>
<dbReference type="InterPro" id="IPR002035">
    <property type="entry name" value="VWF_A"/>
</dbReference>
<dbReference type="InterPro" id="IPR036465">
    <property type="entry name" value="vWFA_dom_sf"/>
</dbReference>
<evidence type="ECO:0000259" key="4">
    <source>
        <dbReference type="PROSITE" id="PS50234"/>
    </source>
</evidence>
<feature type="compositionally biased region" description="Basic and acidic residues" evidence="2">
    <location>
        <begin position="63"/>
        <end position="76"/>
    </location>
</feature>
<evidence type="ECO:0000313" key="6">
    <source>
        <dbReference type="Proteomes" id="UP000198666"/>
    </source>
</evidence>
<feature type="region of interest" description="Disordered" evidence="2">
    <location>
        <begin position="25"/>
        <end position="88"/>
    </location>
</feature>
<dbReference type="PROSITE" id="PS51257">
    <property type="entry name" value="PROKAR_LIPOPROTEIN"/>
    <property type="match status" value="1"/>
</dbReference>
<proteinExistence type="predicted"/>
<dbReference type="AlphaFoldDB" id="A0A1G6KIU5"/>
<dbReference type="EMBL" id="FMZB01000002">
    <property type="protein sequence ID" value="SDC30999.1"/>
    <property type="molecule type" value="Genomic_DNA"/>
</dbReference>
<dbReference type="Proteomes" id="UP000198666">
    <property type="component" value="Unassembled WGS sequence"/>
</dbReference>
<feature type="coiled-coil region" evidence="1">
    <location>
        <begin position="411"/>
        <end position="460"/>
    </location>
</feature>